<keyword evidence="4" id="KW-1185">Reference proteome</keyword>
<dbReference type="EC" id="3.4.13.9" evidence="3"/>
<dbReference type="Pfam" id="PF01321">
    <property type="entry name" value="Creatinase_N"/>
    <property type="match status" value="1"/>
</dbReference>
<dbReference type="InterPro" id="IPR000994">
    <property type="entry name" value="Pept_M24"/>
</dbReference>
<dbReference type="Pfam" id="PF00557">
    <property type="entry name" value="Peptidase_M24"/>
    <property type="match status" value="1"/>
</dbReference>
<gene>
    <name evidence="3" type="ORF">J2S37_002182</name>
</gene>
<sequence length="382" mass="41160">MSDVFPSRVYESRIQRAQHLCTEHGLEGLIIPAGAQLAYLTGSWISTHERLAALIIPAAGTPTFILPAVDRGDVAKSAIPELDITVVGWVDGDNPHALAVQALSPTGYHKDPTKVVGVGADLTADHLLPIQELLGCRTVVATTVLAELFVRKDQAEIEQLRLAGAAIDRVHAQVPQLLRPGRTEREVAEDIEKLILAEHTAVDFIIVGSMENGANPHHDFSDRQLVSGEMVVVDIGGTFGPGYHSDCTRTYIVGGPASLDTHVLAAEMNSMYEVLLSAQEQAVAAVKPGMKACEIDRIARDVITQAGYGDYFIHRTGHGIGLSTHEEPFIMAGNELVLESGMAFSVEPGIYIPEKFGARIEDIVVVTDTGCERLNAQPRTLQ</sequence>
<comment type="caution">
    <text evidence="3">The sequence shown here is derived from an EMBL/GenBank/DDBJ whole genome shotgun (WGS) entry which is preliminary data.</text>
</comment>
<protein>
    <submittedName>
        <fullName evidence="3">Xaa-Pro dipeptidase</fullName>
        <ecNumber evidence="3">3.4.13.9</ecNumber>
    </submittedName>
</protein>
<dbReference type="PANTHER" id="PTHR46112">
    <property type="entry name" value="AMINOPEPTIDASE"/>
    <property type="match status" value="1"/>
</dbReference>
<keyword evidence="3" id="KW-0224">Dipeptidase</keyword>
<keyword evidence="3" id="KW-0645">Protease</keyword>
<dbReference type="InterPro" id="IPR036005">
    <property type="entry name" value="Creatinase/aminopeptidase-like"/>
</dbReference>
<organism evidence="3 4">
    <name type="scientific">Corynebacterium felinum</name>
    <dbReference type="NCBI Taxonomy" id="131318"/>
    <lineage>
        <taxon>Bacteria</taxon>
        <taxon>Bacillati</taxon>
        <taxon>Actinomycetota</taxon>
        <taxon>Actinomycetes</taxon>
        <taxon>Mycobacteriales</taxon>
        <taxon>Corynebacteriaceae</taxon>
        <taxon>Corynebacterium</taxon>
    </lineage>
</organism>
<reference evidence="3 4" key="1">
    <citation type="submission" date="2023-07" db="EMBL/GenBank/DDBJ databases">
        <title>Sequencing the genomes of 1000 actinobacteria strains.</title>
        <authorList>
            <person name="Klenk H.-P."/>
        </authorList>
    </citation>
    <scope>NUCLEOTIDE SEQUENCE [LARGE SCALE GENOMIC DNA]</scope>
    <source>
        <strain evidence="3 4">DSM 44508</strain>
    </source>
</reference>
<keyword evidence="3" id="KW-0378">Hydrolase</keyword>
<dbReference type="PANTHER" id="PTHR46112:SF3">
    <property type="entry name" value="AMINOPEPTIDASE YPDF"/>
    <property type="match status" value="1"/>
</dbReference>
<dbReference type="InterPro" id="IPR029149">
    <property type="entry name" value="Creatin/AminoP/Spt16_N"/>
</dbReference>
<dbReference type="GO" id="GO:0102009">
    <property type="term" value="F:proline dipeptidase activity"/>
    <property type="evidence" value="ECO:0007669"/>
    <property type="project" value="UniProtKB-EC"/>
</dbReference>
<evidence type="ECO:0000259" key="2">
    <source>
        <dbReference type="Pfam" id="PF01321"/>
    </source>
</evidence>
<dbReference type="RefSeq" id="WP_277103192.1">
    <property type="nucleotide sequence ID" value="NZ_BAAAJS010000051.1"/>
</dbReference>
<proteinExistence type="predicted"/>
<feature type="domain" description="Peptidase M24" evidence="1">
    <location>
        <begin position="158"/>
        <end position="368"/>
    </location>
</feature>
<dbReference type="Proteomes" id="UP001183619">
    <property type="component" value="Unassembled WGS sequence"/>
</dbReference>
<evidence type="ECO:0000313" key="3">
    <source>
        <dbReference type="EMBL" id="MDR7355644.1"/>
    </source>
</evidence>
<dbReference type="EMBL" id="JAVDYF010000001">
    <property type="protein sequence ID" value="MDR7355644.1"/>
    <property type="molecule type" value="Genomic_DNA"/>
</dbReference>
<dbReference type="SUPFAM" id="SSF55920">
    <property type="entry name" value="Creatinase/aminopeptidase"/>
    <property type="match status" value="1"/>
</dbReference>
<accession>A0ABU2BAI7</accession>
<dbReference type="SUPFAM" id="SSF53092">
    <property type="entry name" value="Creatinase/prolidase N-terminal domain"/>
    <property type="match status" value="1"/>
</dbReference>
<dbReference type="InterPro" id="IPR000587">
    <property type="entry name" value="Creatinase_N"/>
</dbReference>
<evidence type="ECO:0000313" key="4">
    <source>
        <dbReference type="Proteomes" id="UP001183619"/>
    </source>
</evidence>
<feature type="domain" description="Creatinase N-terminal" evidence="2">
    <location>
        <begin position="13"/>
        <end position="146"/>
    </location>
</feature>
<evidence type="ECO:0000259" key="1">
    <source>
        <dbReference type="Pfam" id="PF00557"/>
    </source>
</evidence>
<dbReference type="Gene3D" id="3.40.350.10">
    <property type="entry name" value="Creatinase/prolidase N-terminal domain"/>
    <property type="match status" value="1"/>
</dbReference>
<name>A0ABU2BAI7_9CORY</name>
<dbReference type="InterPro" id="IPR050659">
    <property type="entry name" value="Peptidase_M24B"/>
</dbReference>
<dbReference type="Gene3D" id="3.90.230.10">
    <property type="entry name" value="Creatinase/methionine aminopeptidase superfamily"/>
    <property type="match status" value="1"/>
</dbReference>